<dbReference type="AlphaFoldDB" id="A0A2U1SM27"/>
<dbReference type="InterPro" id="IPR001789">
    <property type="entry name" value="Sig_transdc_resp-reg_receiver"/>
</dbReference>
<comment type="caution">
    <text evidence="10">The sequence shown here is derived from an EMBL/GenBank/DDBJ whole genome shotgun (WGS) entry which is preliminary data.</text>
</comment>
<dbReference type="Pfam" id="PF00512">
    <property type="entry name" value="HisKA"/>
    <property type="match status" value="1"/>
</dbReference>
<evidence type="ECO:0000313" key="11">
    <source>
        <dbReference type="Proteomes" id="UP000245137"/>
    </source>
</evidence>
<dbReference type="Pfam" id="PF02518">
    <property type="entry name" value="HATPase_c"/>
    <property type="match status" value="1"/>
</dbReference>
<dbReference type="InterPro" id="IPR005467">
    <property type="entry name" value="His_kinase_dom"/>
</dbReference>
<feature type="modified residue" description="4-aspartylphosphate" evidence="6">
    <location>
        <position position="440"/>
    </location>
</feature>
<dbReference type="PANTHER" id="PTHR43047:SF9">
    <property type="entry name" value="HISTIDINE KINASE"/>
    <property type="match status" value="1"/>
</dbReference>
<feature type="domain" description="Histidine kinase" evidence="8">
    <location>
        <begin position="159"/>
        <end position="374"/>
    </location>
</feature>
<dbReference type="InterPro" id="IPR003661">
    <property type="entry name" value="HisK_dim/P_dom"/>
</dbReference>
<dbReference type="Proteomes" id="UP000245137">
    <property type="component" value="Unassembled WGS sequence"/>
</dbReference>
<evidence type="ECO:0000256" key="4">
    <source>
        <dbReference type="ARBA" id="ARBA00022679"/>
    </source>
</evidence>
<keyword evidence="7" id="KW-0175">Coiled coil</keyword>
<dbReference type="OrthoDB" id="9764438at2"/>
<evidence type="ECO:0000256" key="3">
    <source>
        <dbReference type="ARBA" id="ARBA00022553"/>
    </source>
</evidence>
<dbReference type="InterPro" id="IPR011006">
    <property type="entry name" value="CheY-like_superfamily"/>
</dbReference>
<dbReference type="InterPro" id="IPR003594">
    <property type="entry name" value="HATPase_dom"/>
</dbReference>
<evidence type="ECO:0000256" key="1">
    <source>
        <dbReference type="ARBA" id="ARBA00000085"/>
    </source>
</evidence>
<keyword evidence="5" id="KW-0418">Kinase</keyword>
<dbReference type="GO" id="GO:0000155">
    <property type="term" value="F:phosphorelay sensor kinase activity"/>
    <property type="evidence" value="ECO:0007669"/>
    <property type="project" value="InterPro"/>
</dbReference>
<comment type="catalytic activity">
    <reaction evidence="1">
        <text>ATP + protein L-histidine = ADP + protein N-phospho-L-histidine.</text>
        <dbReference type="EC" id="2.7.13.3"/>
    </reaction>
</comment>
<dbReference type="GO" id="GO:0009927">
    <property type="term" value="F:histidine phosphotransfer kinase activity"/>
    <property type="evidence" value="ECO:0007669"/>
    <property type="project" value="TreeGrafter"/>
</dbReference>
<dbReference type="SMART" id="SM00388">
    <property type="entry name" value="HisKA"/>
    <property type="match status" value="1"/>
</dbReference>
<proteinExistence type="predicted"/>
<sequence length="518" mass="56222">MTSSIKILIVDDDAPTRLAIRKALNGVKIEIQEASSGFDALSLALAHDYAVILLDVRMPDMDGREVCARLRSTPRTAKTPVVLLTAALVAAEDALSGYAEGATDYLIKPISGQLLRAKIQVLLRLHIQQESLRKAIEAADRAKAEAERASLARSKFLMAVSHDLRQPVQSLVLAQAMLRRRKDNPDFVAKALDIMDSALTGLNGLLSGVIDLSQFDAGVVTPHMGAVDVTQLLARLSREYSIAAADKGLRLALFRGPARQVRADPVLLERMIRNLIENSLRYTKRGGVLLAVRRRSERLTIEVIDSGVGIPEQQQELIFEEFYRLGGPAGERAQGLGLGLSVVARLARLIGAEIKVTSRVGRGSRFSILLPFDERTRRAPYPQTAEQRCILLIEDNAALRAGLVTMVEGWGYGVLAADTGESAFDLFTEARADIDAIVTDYNLGPGQTGPVVAHRIREHAGRAIPTLIMTGDTNPARIADAQANGFEMLHKPIGAEELRRKLASLVNGESASRADVAM</sequence>
<dbReference type="SUPFAM" id="SSF55874">
    <property type="entry name" value="ATPase domain of HSP90 chaperone/DNA topoisomerase II/histidine kinase"/>
    <property type="match status" value="1"/>
</dbReference>
<evidence type="ECO:0000256" key="2">
    <source>
        <dbReference type="ARBA" id="ARBA00012438"/>
    </source>
</evidence>
<dbReference type="PROSITE" id="PS50110">
    <property type="entry name" value="RESPONSE_REGULATORY"/>
    <property type="match status" value="2"/>
</dbReference>
<dbReference type="SMART" id="SM00387">
    <property type="entry name" value="HATPase_c"/>
    <property type="match status" value="1"/>
</dbReference>
<dbReference type="EC" id="2.7.13.3" evidence="2"/>
<dbReference type="InterPro" id="IPR004358">
    <property type="entry name" value="Sig_transdc_His_kin-like_C"/>
</dbReference>
<feature type="modified residue" description="4-aspartylphosphate" evidence="6">
    <location>
        <position position="55"/>
    </location>
</feature>
<dbReference type="GO" id="GO:0005886">
    <property type="term" value="C:plasma membrane"/>
    <property type="evidence" value="ECO:0007669"/>
    <property type="project" value="TreeGrafter"/>
</dbReference>
<dbReference type="PRINTS" id="PR00344">
    <property type="entry name" value="BCTRLSENSOR"/>
</dbReference>
<dbReference type="Pfam" id="PF00072">
    <property type="entry name" value="Response_reg"/>
    <property type="match status" value="2"/>
</dbReference>
<feature type="coiled-coil region" evidence="7">
    <location>
        <begin position="125"/>
        <end position="152"/>
    </location>
</feature>
<evidence type="ECO:0000256" key="5">
    <source>
        <dbReference type="ARBA" id="ARBA00022777"/>
    </source>
</evidence>
<feature type="domain" description="Response regulatory" evidence="9">
    <location>
        <begin position="6"/>
        <end position="123"/>
    </location>
</feature>
<dbReference type="CDD" id="cd00156">
    <property type="entry name" value="REC"/>
    <property type="match status" value="1"/>
</dbReference>
<dbReference type="RefSeq" id="WP_108918443.1">
    <property type="nucleotide sequence ID" value="NZ_BGJY01000004.1"/>
</dbReference>
<organism evidence="10 11">
    <name type="scientific">Methylosinus sporium</name>
    <dbReference type="NCBI Taxonomy" id="428"/>
    <lineage>
        <taxon>Bacteria</taxon>
        <taxon>Pseudomonadati</taxon>
        <taxon>Pseudomonadota</taxon>
        <taxon>Alphaproteobacteria</taxon>
        <taxon>Hyphomicrobiales</taxon>
        <taxon>Methylocystaceae</taxon>
        <taxon>Methylosinus</taxon>
    </lineage>
</organism>
<dbReference type="SMART" id="SM00448">
    <property type="entry name" value="REC"/>
    <property type="match status" value="2"/>
</dbReference>
<dbReference type="CDD" id="cd00082">
    <property type="entry name" value="HisKA"/>
    <property type="match status" value="1"/>
</dbReference>
<accession>A0A2U1SM27</accession>
<name>A0A2U1SM27_METSR</name>
<evidence type="ECO:0000259" key="8">
    <source>
        <dbReference type="PROSITE" id="PS50109"/>
    </source>
</evidence>
<keyword evidence="3 6" id="KW-0597">Phosphoprotein</keyword>
<dbReference type="Gene3D" id="3.30.565.10">
    <property type="entry name" value="Histidine kinase-like ATPase, C-terminal domain"/>
    <property type="match status" value="1"/>
</dbReference>
<reference evidence="10 11" key="1">
    <citation type="journal article" date="2018" name="Appl. Microbiol. Biotechnol.">
        <title>Co-cultivation of the strictly anaerobic methanogen Methanosarcina barkeri with aerobic methanotrophs in an oxygen-limited membrane bioreactor.</title>
        <authorList>
            <person name="In 't Zandt M.H."/>
            <person name="van den Bosch T.J.M."/>
            <person name="Rijkers R."/>
            <person name="van Kessel M.A.H.J."/>
            <person name="Jetten M.S.M."/>
            <person name="Welte C.U."/>
        </authorList>
    </citation>
    <scope>NUCLEOTIDE SEQUENCE [LARGE SCALE GENOMIC DNA]</scope>
    <source>
        <strain evidence="10 11">DSM 17706</strain>
    </source>
</reference>
<keyword evidence="4" id="KW-0808">Transferase</keyword>
<evidence type="ECO:0000256" key="6">
    <source>
        <dbReference type="PROSITE-ProRule" id="PRU00169"/>
    </source>
</evidence>
<evidence type="ECO:0000313" key="10">
    <source>
        <dbReference type="EMBL" id="PWB92674.1"/>
    </source>
</evidence>
<evidence type="ECO:0000259" key="9">
    <source>
        <dbReference type="PROSITE" id="PS50110"/>
    </source>
</evidence>
<dbReference type="SUPFAM" id="SSF52172">
    <property type="entry name" value="CheY-like"/>
    <property type="match status" value="2"/>
</dbReference>
<dbReference type="EMBL" id="PUIV01000040">
    <property type="protein sequence ID" value="PWB92674.1"/>
    <property type="molecule type" value="Genomic_DNA"/>
</dbReference>
<gene>
    <name evidence="10" type="ORF">C5689_17065</name>
</gene>
<protein>
    <recommendedName>
        <fullName evidence="2">histidine kinase</fullName>
        <ecNumber evidence="2">2.7.13.3</ecNumber>
    </recommendedName>
</protein>
<dbReference type="FunFam" id="3.30.565.10:FF:000049">
    <property type="entry name" value="Two-component sensor histidine kinase"/>
    <property type="match status" value="1"/>
</dbReference>
<feature type="domain" description="Response regulatory" evidence="9">
    <location>
        <begin position="389"/>
        <end position="506"/>
    </location>
</feature>
<dbReference type="Gene3D" id="1.10.287.130">
    <property type="match status" value="1"/>
</dbReference>
<dbReference type="PANTHER" id="PTHR43047">
    <property type="entry name" value="TWO-COMPONENT HISTIDINE PROTEIN KINASE"/>
    <property type="match status" value="1"/>
</dbReference>
<dbReference type="Gene3D" id="3.40.50.2300">
    <property type="match status" value="2"/>
</dbReference>
<evidence type="ECO:0000256" key="7">
    <source>
        <dbReference type="SAM" id="Coils"/>
    </source>
</evidence>
<dbReference type="SUPFAM" id="SSF47384">
    <property type="entry name" value="Homodimeric domain of signal transducing histidine kinase"/>
    <property type="match status" value="1"/>
</dbReference>
<dbReference type="PROSITE" id="PS50109">
    <property type="entry name" value="HIS_KIN"/>
    <property type="match status" value="1"/>
</dbReference>
<keyword evidence="11" id="KW-1185">Reference proteome</keyword>
<dbReference type="InterPro" id="IPR036890">
    <property type="entry name" value="HATPase_C_sf"/>
</dbReference>
<dbReference type="InterPro" id="IPR036097">
    <property type="entry name" value="HisK_dim/P_sf"/>
</dbReference>